<dbReference type="GO" id="GO:0016491">
    <property type="term" value="F:oxidoreductase activity"/>
    <property type="evidence" value="ECO:0007669"/>
    <property type="project" value="InterPro"/>
</dbReference>
<dbReference type="InterPro" id="IPR051603">
    <property type="entry name" value="Zinc-ADH_QOR/CCCR"/>
</dbReference>
<dbReference type="Gene3D" id="3.40.50.720">
    <property type="entry name" value="NAD(P)-binding Rossmann-like Domain"/>
    <property type="match status" value="1"/>
</dbReference>
<dbReference type="InterPro" id="IPR013154">
    <property type="entry name" value="ADH-like_N"/>
</dbReference>
<dbReference type="PROSITE" id="PS01162">
    <property type="entry name" value="QOR_ZETA_CRYSTAL"/>
    <property type="match status" value="1"/>
</dbReference>
<dbReference type="GO" id="GO:0005737">
    <property type="term" value="C:cytoplasm"/>
    <property type="evidence" value="ECO:0007669"/>
    <property type="project" value="UniProtKB-SubCell"/>
</dbReference>
<name>A0A4P6F057_9BACL</name>
<dbReference type="InterPro" id="IPR002364">
    <property type="entry name" value="Quin_OxRdtase/zeta-crystal_CS"/>
</dbReference>
<evidence type="ECO:0000256" key="5">
    <source>
        <dbReference type="ARBA" id="ARBA00022884"/>
    </source>
</evidence>
<gene>
    <name evidence="7" type="ORF">ET464_15315</name>
</gene>
<dbReference type="InterPro" id="IPR036291">
    <property type="entry name" value="NAD(P)-bd_dom_sf"/>
</dbReference>
<dbReference type="SUPFAM" id="SSF51735">
    <property type="entry name" value="NAD(P)-binding Rossmann-fold domains"/>
    <property type="match status" value="1"/>
</dbReference>
<dbReference type="Proteomes" id="UP000293568">
    <property type="component" value="Chromosome"/>
</dbReference>
<sequence>MKAIRYHTYGGPDVLRLEQVTVPKAAEGEVVVRVHAAGVNPGDWQIRSGLAGDRFELPYTPGWDISGVVASVGEGVTGLKQGDAVYGMTANSGGCAEYVAVPAGHLALKPRSADFVQAAALPQSGFTAWHALFIQGKLEAGHTVLINGAAGGVGHLAVQLARWKGAAVIGAASARNKTFLDRLGVDRFVDYTAVLPPDMVRIADLVLDTAGGDQGSWLLDTLKPGGRLVPIAWGSYSSEQAEKASVIVQQVQYPPIAPVYLQELSQLVDSGQLNVEIDSIFPLEETANAHLKSESRRTRGKIVISII</sequence>
<dbReference type="KEGG" id="pprt:ET464_15315"/>
<dbReference type="EMBL" id="CP035492">
    <property type="protein sequence ID" value="QAY68546.1"/>
    <property type="molecule type" value="Genomic_DNA"/>
</dbReference>
<dbReference type="GO" id="GO:0003723">
    <property type="term" value="F:RNA binding"/>
    <property type="evidence" value="ECO:0007669"/>
    <property type="project" value="UniProtKB-KW"/>
</dbReference>
<evidence type="ECO:0000256" key="3">
    <source>
        <dbReference type="ARBA" id="ARBA00022490"/>
    </source>
</evidence>
<evidence type="ECO:0000256" key="4">
    <source>
        <dbReference type="ARBA" id="ARBA00022857"/>
    </source>
</evidence>
<dbReference type="SMART" id="SM00829">
    <property type="entry name" value="PKS_ER"/>
    <property type="match status" value="1"/>
</dbReference>
<dbReference type="InterPro" id="IPR020843">
    <property type="entry name" value="ER"/>
</dbReference>
<keyword evidence="5" id="KW-0694">RNA-binding</keyword>
<evidence type="ECO:0000313" key="8">
    <source>
        <dbReference type="Proteomes" id="UP000293568"/>
    </source>
</evidence>
<feature type="domain" description="Enoyl reductase (ER)" evidence="6">
    <location>
        <begin position="10"/>
        <end position="304"/>
    </location>
</feature>
<dbReference type="Pfam" id="PF08240">
    <property type="entry name" value="ADH_N"/>
    <property type="match status" value="1"/>
</dbReference>
<evidence type="ECO:0000256" key="2">
    <source>
        <dbReference type="ARBA" id="ARBA00011881"/>
    </source>
</evidence>
<dbReference type="CDD" id="cd05289">
    <property type="entry name" value="MDR_like_2"/>
    <property type="match status" value="1"/>
</dbReference>
<keyword evidence="3" id="KW-0963">Cytoplasm</keyword>
<dbReference type="Gene3D" id="3.90.180.10">
    <property type="entry name" value="Medium-chain alcohol dehydrogenases, catalytic domain"/>
    <property type="match status" value="1"/>
</dbReference>
<comment type="subcellular location">
    <subcellularLocation>
        <location evidence="1">Cytoplasm</location>
    </subcellularLocation>
</comment>
<dbReference type="OrthoDB" id="9792162at2"/>
<evidence type="ECO:0000259" key="6">
    <source>
        <dbReference type="SMART" id="SM00829"/>
    </source>
</evidence>
<evidence type="ECO:0000256" key="1">
    <source>
        <dbReference type="ARBA" id="ARBA00004496"/>
    </source>
</evidence>
<evidence type="ECO:0000313" key="7">
    <source>
        <dbReference type="EMBL" id="QAY68546.1"/>
    </source>
</evidence>
<dbReference type="GO" id="GO:0008270">
    <property type="term" value="F:zinc ion binding"/>
    <property type="evidence" value="ECO:0007669"/>
    <property type="project" value="InterPro"/>
</dbReference>
<protein>
    <submittedName>
        <fullName evidence="7">NADP-dependent oxidoreductase</fullName>
    </submittedName>
</protein>
<dbReference type="SUPFAM" id="SSF50129">
    <property type="entry name" value="GroES-like"/>
    <property type="match status" value="1"/>
</dbReference>
<dbReference type="InterPro" id="IPR011032">
    <property type="entry name" value="GroES-like_sf"/>
</dbReference>
<dbReference type="PANTHER" id="PTHR44154">
    <property type="entry name" value="QUINONE OXIDOREDUCTASE"/>
    <property type="match status" value="1"/>
</dbReference>
<accession>A0A4P6F057</accession>
<reference evidence="7 8" key="1">
    <citation type="submission" date="2019-01" db="EMBL/GenBank/DDBJ databases">
        <title>Genome sequencing of strain FW100M-2.</title>
        <authorList>
            <person name="Heo J."/>
            <person name="Kim S.-J."/>
            <person name="Kim J.-S."/>
            <person name="Hong S.-B."/>
            <person name="Kwon S.-W."/>
        </authorList>
    </citation>
    <scope>NUCLEOTIDE SEQUENCE [LARGE SCALE GENOMIC DNA]</scope>
    <source>
        <strain evidence="7 8">FW100M-2</strain>
    </source>
</reference>
<dbReference type="AlphaFoldDB" id="A0A4P6F057"/>
<keyword evidence="8" id="KW-1185">Reference proteome</keyword>
<proteinExistence type="predicted"/>
<dbReference type="PANTHER" id="PTHR44154:SF1">
    <property type="entry name" value="QUINONE OXIDOREDUCTASE"/>
    <property type="match status" value="1"/>
</dbReference>
<organism evidence="7 8">
    <name type="scientific">Paenibacillus protaetiae</name>
    <dbReference type="NCBI Taxonomy" id="2509456"/>
    <lineage>
        <taxon>Bacteria</taxon>
        <taxon>Bacillati</taxon>
        <taxon>Bacillota</taxon>
        <taxon>Bacilli</taxon>
        <taxon>Bacillales</taxon>
        <taxon>Paenibacillaceae</taxon>
        <taxon>Paenibacillus</taxon>
    </lineage>
</organism>
<comment type="subunit">
    <text evidence="2">Homotetramer.</text>
</comment>
<keyword evidence="4" id="KW-0521">NADP</keyword>
<dbReference type="Pfam" id="PF13602">
    <property type="entry name" value="ADH_zinc_N_2"/>
    <property type="match status" value="1"/>
</dbReference>